<evidence type="ECO:0000313" key="9">
    <source>
        <dbReference type="Proteomes" id="UP001597318"/>
    </source>
</evidence>
<evidence type="ECO:0000256" key="1">
    <source>
        <dbReference type="ARBA" id="ARBA00004651"/>
    </source>
</evidence>
<keyword evidence="3 6" id="KW-0812">Transmembrane</keyword>
<protein>
    <submittedName>
        <fullName evidence="8">Copper resistance D family protein</fullName>
    </submittedName>
</protein>
<evidence type="ECO:0000256" key="6">
    <source>
        <dbReference type="SAM" id="Phobius"/>
    </source>
</evidence>
<dbReference type="PANTHER" id="PTHR34820:SF4">
    <property type="entry name" value="INNER MEMBRANE PROTEIN YEBZ"/>
    <property type="match status" value="1"/>
</dbReference>
<feature type="transmembrane region" description="Helical" evidence="6">
    <location>
        <begin position="109"/>
        <end position="126"/>
    </location>
</feature>
<feature type="transmembrane region" description="Helical" evidence="6">
    <location>
        <begin position="337"/>
        <end position="359"/>
    </location>
</feature>
<keyword evidence="2" id="KW-1003">Cell membrane</keyword>
<evidence type="ECO:0000256" key="4">
    <source>
        <dbReference type="ARBA" id="ARBA00022989"/>
    </source>
</evidence>
<dbReference type="InterPro" id="IPR032694">
    <property type="entry name" value="CopC/D"/>
</dbReference>
<evidence type="ECO:0000256" key="2">
    <source>
        <dbReference type="ARBA" id="ARBA00022475"/>
    </source>
</evidence>
<dbReference type="RefSeq" id="WP_247341191.1">
    <property type="nucleotide sequence ID" value="NZ_CP095550.1"/>
</dbReference>
<dbReference type="Proteomes" id="UP001597318">
    <property type="component" value="Unassembled WGS sequence"/>
</dbReference>
<comment type="caution">
    <text evidence="8">The sequence shown here is derived from an EMBL/GenBank/DDBJ whole genome shotgun (WGS) entry which is preliminary data.</text>
</comment>
<feature type="transmembrane region" description="Helical" evidence="6">
    <location>
        <begin position="85"/>
        <end position="102"/>
    </location>
</feature>
<evidence type="ECO:0000259" key="7">
    <source>
        <dbReference type="Pfam" id="PF05425"/>
    </source>
</evidence>
<keyword evidence="5 6" id="KW-0472">Membrane</keyword>
<evidence type="ECO:0000256" key="5">
    <source>
        <dbReference type="ARBA" id="ARBA00023136"/>
    </source>
</evidence>
<feature type="transmembrane region" description="Helical" evidence="6">
    <location>
        <begin position="12"/>
        <end position="31"/>
    </location>
</feature>
<proteinExistence type="predicted"/>
<gene>
    <name evidence="8" type="ORF">ACFSKK_05940</name>
</gene>
<reference evidence="9" key="1">
    <citation type="journal article" date="2019" name="Int. J. Syst. Evol. Microbiol.">
        <title>The Global Catalogue of Microorganisms (GCM) 10K type strain sequencing project: providing services to taxonomists for standard genome sequencing and annotation.</title>
        <authorList>
            <consortium name="The Broad Institute Genomics Platform"/>
            <consortium name="The Broad Institute Genome Sequencing Center for Infectious Disease"/>
            <person name="Wu L."/>
            <person name="Ma J."/>
        </authorList>
    </citation>
    <scope>NUCLEOTIDE SEQUENCE [LARGE SCALE GENOMIC DNA]</scope>
    <source>
        <strain evidence="9">CGMCC 1.15474</strain>
    </source>
</reference>
<dbReference type="InterPro" id="IPR008457">
    <property type="entry name" value="Cu-R_CopD_dom"/>
</dbReference>
<sequence>MSQLIPVTEYVSYMLFSFLVGHVVLQFVPQTHKPIITVKKQSLLLAVLGIIILTFLPVLQVILFFSPEGLISLTSYSILTEFQVGIAWLYGSFFAVLLWMTIYVEGSKYIQALFLLLMIFSVGYASHSSTLNLWPGLFSHAIHFLVITMWVGVLLHVGWLSKDEKNWHLFLKWFTPLSIILFLTVTISGIFLMFFVVEPRDYVNSWVITYGQVLLVKHLSIIPILAFALINGFLARKVKANDQFNPIKWVQAETIILMVVFFITGVLGTLPPPHQVNATLIQEGPAPWIEFLLGQNITAPFIVQLSLHLDAVLLLIIGVLFIGLLIISFYKKISPILAVGFGIAFIISTYLGLMFSIVIK</sequence>
<dbReference type="Pfam" id="PF05425">
    <property type="entry name" value="CopD"/>
    <property type="match status" value="1"/>
</dbReference>
<feature type="transmembrane region" description="Helical" evidence="6">
    <location>
        <begin position="311"/>
        <end position="330"/>
    </location>
</feature>
<accession>A0ABW5BX61</accession>
<feature type="transmembrane region" description="Helical" evidence="6">
    <location>
        <begin position="247"/>
        <end position="270"/>
    </location>
</feature>
<comment type="subcellular location">
    <subcellularLocation>
        <location evidence="1">Cell membrane</location>
        <topology evidence="1">Multi-pass membrane protein</topology>
    </subcellularLocation>
</comment>
<evidence type="ECO:0000313" key="8">
    <source>
        <dbReference type="EMBL" id="MFD2213255.1"/>
    </source>
</evidence>
<feature type="transmembrane region" description="Helical" evidence="6">
    <location>
        <begin position="138"/>
        <end position="161"/>
    </location>
</feature>
<dbReference type="EMBL" id="JBHUIK010000001">
    <property type="protein sequence ID" value="MFD2213255.1"/>
    <property type="molecule type" value="Genomic_DNA"/>
</dbReference>
<dbReference type="PANTHER" id="PTHR34820">
    <property type="entry name" value="INNER MEMBRANE PROTEIN YEBZ"/>
    <property type="match status" value="1"/>
</dbReference>
<keyword evidence="4 6" id="KW-1133">Transmembrane helix</keyword>
<organism evidence="8 9">
    <name type="scientific">Metabacillus endolithicus</name>
    <dbReference type="NCBI Taxonomy" id="1535204"/>
    <lineage>
        <taxon>Bacteria</taxon>
        <taxon>Bacillati</taxon>
        <taxon>Bacillota</taxon>
        <taxon>Bacilli</taxon>
        <taxon>Bacillales</taxon>
        <taxon>Bacillaceae</taxon>
        <taxon>Metabacillus</taxon>
    </lineage>
</organism>
<keyword evidence="9" id="KW-1185">Reference proteome</keyword>
<evidence type="ECO:0000256" key="3">
    <source>
        <dbReference type="ARBA" id="ARBA00022692"/>
    </source>
</evidence>
<feature type="transmembrane region" description="Helical" evidence="6">
    <location>
        <begin position="173"/>
        <end position="195"/>
    </location>
</feature>
<feature type="transmembrane region" description="Helical" evidence="6">
    <location>
        <begin position="215"/>
        <end position="235"/>
    </location>
</feature>
<feature type="domain" description="Copper resistance protein D" evidence="7">
    <location>
        <begin position="170"/>
        <end position="267"/>
    </location>
</feature>
<name>A0ABW5BX61_9BACI</name>
<feature type="transmembrane region" description="Helical" evidence="6">
    <location>
        <begin position="43"/>
        <end position="65"/>
    </location>
</feature>